<sequence length="89" mass="10341">MYPWPVAWCNISLEGKQKRLKVYRADIDKDLNNADSSEKPGNIFKNSGRLFLRLNEGNIELLELQLEGLKRMQASSYLYLSSLEETYIL</sequence>
<evidence type="ECO:0000259" key="5">
    <source>
        <dbReference type="Pfam" id="PF02911"/>
    </source>
</evidence>
<dbReference type="GO" id="GO:0004479">
    <property type="term" value="F:methionyl-tRNA formyltransferase activity"/>
    <property type="evidence" value="ECO:0007669"/>
    <property type="project" value="UniProtKB-EC"/>
</dbReference>
<comment type="catalytic activity">
    <reaction evidence="4">
        <text>L-methionyl-tRNA(fMet) + (6R)-10-formyltetrahydrofolate = N-formyl-L-methionyl-tRNA(fMet) + (6S)-5,6,7,8-tetrahydrofolate + H(+)</text>
        <dbReference type="Rhea" id="RHEA:24380"/>
        <dbReference type="Rhea" id="RHEA-COMP:9952"/>
        <dbReference type="Rhea" id="RHEA-COMP:9953"/>
        <dbReference type="ChEBI" id="CHEBI:15378"/>
        <dbReference type="ChEBI" id="CHEBI:57453"/>
        <dbReference type="ChEBI" id="CHEBI:78530"/>
        <dbReference type="ChEBI" id="CHEBI:78844"/>
        <dbReference type="ChEBI" id="CHEBI:195366"/>
        <dbReference type="EC" id="2.1.2.9"/>
    </reaction>
</comment>
<dbReference type="AlphaFoldDB" id="A0A952AJ97"/>
<dbReference type="SUPFAM" id="SSF50486">
    <property type="entry name" value="FMT C-terminal domain-like"/>
    <property type="match status" value="1"/>
</dbReference>
<gene>
    <name evidence="6" type="ORF">H3C67_03265</name>
</gene>
<name>A0A952AJ97_9BACT</name>
<comment type="function">
    <text evidence="1">Attaches a formyl group to the free amino group of methionyl-tRNA(fMet). The formyl group appears to play a dual role in the initiator identity of N-formylmethionyl-tRNA by promoting its recognition by IF2 and preventing the misappropriation of this tRNA by the elongation apparatus.</text>
</comment>
<dbReference type="EMBL" id="JACFOF010000007">
    <property type="protein sequence ID" value="MBW7953783.1"/>
    <property type="molecule type" value="Genomic_DNA"/>
</dbReference>
<organism evidence="6 7">
    <name type="scientific">Candidatus Dojkabacteria bacterium</name>
    <dbReference type="NCBI Taxonomy" id="2099670"/>
    <lineage>
        <taxon>Bacteria</taxon>
        <taxon>Candidatus Dojkabacteria</taxon>
    </lineage>
</organism>
<dbReference type="Proteomes" id="UP000781173">
    <property type="component" value="Unassembled WGS sequence"/>
</dbReference>
<feature type="non-terminal residue" evidence="6">
    <location>
        <position position="1"/>
    </location>
</feature>
<dbReference type="InterPro" id="IPR037022">
    <property type="entry name" value="Formyl_trans_C_sf"/>
</dbReference>
<dbReference type="Pfam" id="PF02911">
    <property type="entry name" value="Formyl_trans_C"/>
    <property type="match status" value="1"/>
</dbReference>
<dbReference type="Gene3D" id="3.10.25.10">
    <property type="entry name" value="Formyl transferase, C-terminal domain"/>
    <property type="match status" value="1"/>
</dbReference>
<evidence type="ECO:0000256" key="1">
    <source>
        <dbReference type="ARBA" id="ARBA00002606"/>
    </source>
</evidence>
<evidence type="ECO:0000313" key="7">
    <source>
        <dbReference type="Proteomes" id="UP000781173"/>
    </source>
</evidence>
<protein>
    <recommendedName>
        <fullName evidence="3">Methionyl-tRNA formyltransferase</fullName>
        <ecNumber evidence="2">2.1.2.9</ecNumber>
    </recommendedName>
</protein>
<dbReference type="EC" id="2.1.2.9" evidence="2"/>
<evidence type="ECO:0000256" key="4">
    <source>
        <dbReference type="ARBA" id="ARBA00048558"/>
    </source>
</evidence>
<dbReference type="InterPro" id="IPR005793">
    <property type="entry name" value="Formyl_trans_C"/>
</dbReference>
<comment type="caution">
    <text evidence="6">The sequence shown here is derived from an EMBL/GenBank/DDBJ whole genome shotgun (WGS) entry which is preliminary data.</text>
</comment>
<dbReference type="InterPro" id="IPR011034">
    <property type="entry name" value="Formyl_transferase-like_C_sf"/>
</dbReference>
<evidence type="ECO:0000256" key="2">
    <source>
        <dbReference type="ARBA" id="ARBA00012261"/>
    </source>
</evidence>
<evidence type="ECO:0000256" key="3">
    <source>
        <dbReference type="ARBA" id="ARBA00016014"/>
    </source>
</evidence>
<reference evidence="6" key="1">
    <citation type="journal article" date="2022" name="ISME J.">
        <title>A general approach to explore prokaryotic protein glycosylation reveals the unique surface layer modulation of an anammox bacterium.</title>
        <authorList>
            <person name="Pabst M."/>
            <person name="Grouzdev D.S."/>
            <person name="Lawson C.E."/>
            <person name="Kleikamp H.B.C."/>
            <person name="de Ram C."/>
            <person name="Louwen R."/>
            <person name="Lin Y.M."/>
            <person name="Lucker S."/>
            <person name="van Loosdrecht M.C.M."/>
            <person name="Laureni M."/>
        </authorList>
    </citation>
    <scope>NUCLEOTIDE SEQUENCE</scope>
    <source>
        <strain evidence="6">BROCD043</strain>
    </source>
</reference>
<evidence type="ECO:0000313" key="6">
    <source>
        <dbReference type="EMBL" id="MBW7953783.1"/>
    </source>
</evidence>
<accession>A0A952AJ97</accession>
<feature type="domain" description="Formyl transferase C-terminal" evidence="5">
    <location>
        <begin position="2"/>
        <end position="78"/>
    </location>
</feature>
<proteinExistence type="predicted"/>